<evidence type="ECO:0000256" key="1">
    <source>
        <dbReference type="SAM" id="Phobius"/>
    </source>
</evidence>
<feature type="transmembrane region" description="Helical" evidence="1">
    <location>
        <begin position="121"/>
        <end position="138"/>
    </location>
</feature>
<evidence type="ECO:0000313" key="3">
    <source>
        <dbReference type="Proteomes" id="UP000319438"/>
    </source>
</evidence>
<protein>
    <submittedName>
        <fullName evidence="2">Uncharacterized protein</fullName>
    </submittedName>
</protein>
<accession>A0A0N9PHK8</accession>
<name>A0A0N9PHK8_9VIRU</name>
<gene>
    <name evidence="2" type="ORF">PMV_060</name>
</gene>
<dbReference type="EMBL" id="KT428292">
    <property type="protein sequence ID" value="ALH06758.1"/>
    <property type="molecule type" value="Genomic_DNA"/>
</dbReference>
<proteinExistence type="predicted"/>
<sequence>MWLLCLSSESFSESHETVVVKVSCFHPSKLGRKRMFDRVLVHRLVIIHEKKVFEQLLERYREEFATLQKRVFCCWSSARAIEIFDSLEIRGLSELEVALKREDKERITRNRLFLLEQTSSNLEILFIFLFFVMVYLWLR</sequence>
<dbReference type="Proteomes" id="UP000319438">
    <property type="component" value="Segment"/>
</dbReference>
<keyword evidence="1" id="KW-0472">Membrane</keyword>
<evidence type="ECO:0000313" key="2">
    <source>
        <dbReference type="EMBL" id="ALH06758.1"/>
    </source>
</evidence>
<keyword evidence="1" id="KW-0812">Transmembrane</keyword>
<reference evidence="2" key="1">
    <citation type="journal article" date="2015" name="Genome Announc.">
        <title>Complete Genome Sequence of a New Member of the Marseilleviridae Recovered from the Brackish Submarine Spring in the Cassis Port-Miou Calanque, France.</title>
        <authorList>
            <person name="Doutre G."/>
            <person name="Arfib B."/>
            <person name="Rochette P."/>
            <person name="Claverie J.M."/>
            <person name="Bonin P."/>
            <person name="Abergel C."/>
        </authorList>
    </citation>
    <scope>NUCLEOTIDE SEQUENCE [LARGE SCALE GENOMIC DNA]</scope>
    <source>
        <strain evidence="2">1</strain>
    </source>
</reference>
<organism evidence="2 3">
    <name type="scientific">Port-miou virus</name>
    <dbReference type="NCBI Taxonomy" id="1733873"/>
    <lineage>
        <taxon>Viruses</taxon>
        <taxon>Varidnaviria</taxon>
        <taxon>Bamfordvirae</taxon>
        <taxon>Nucleocytoviricota</taxon>
        <taxon>Megaviricetes</taxon>
        <taxon>Pimascovirales</taxon>
        <taxon>Pimascovirales incertae sedis</taxon>
        <taxon>Marseilleviridae</taxon>
        <taxon>Losannavirus</taxon>
        <taxon>Losannavirus lausannense</taxon>
        <taxon>Lausannevirus</taxon>
    </lineage>
</organism>
<keyword evidence="1" id="KW-1133">Transmembrane helix</keyword>